<comment type="caution">
    <text evidence="1">The sequence shown here is derived from an EMBL/GenBank/DDBJ whole genome shotgun (WGS) entry which is preliminary data.</text>
</comment>
<proteinExistence type="predicted"/>
<organism evidence="1 2">
    <name type="scientific">Senna tora</name>
    <dbReference type="NCBI Taxonomy" id="362788"/>
    <lineage>
        <taxon>Eukaryota</taxon>
        <taxon>Viridiplantae</taxon>
        <taxon>Streptophyta</taxon>
        <taxon>Embryophyta</taxon>
        <taxon>Tracheophyta</taxon>
        <taxon>Spermatophyta</taxon>
        <taxon>Magnoliopsida</taxon>
        <taxon>eudicotyledons</taxon>
        <taxon>Gunneridae</taxon>
        <taxon>Pentapetalae</taxon>
        <taxon>rosids</taxon>
        <taxon>fabids</taxon>
        <taxon>Fabales</taxon>
        <taxon>Fabaceae</taxon>
        <taxon>Caesalpinioideae</taxon>
        <taxon>Cassia clade</taxon>
        <taxon>Senna</taxon>
    </lineage>
</organism>
<name>A0A834T7S0_9FABA</name>
<gene>
    <name evidence="1" type="ORF">G2W53_030614</name>
</gene>
<dbReference type="EMBL" id="JAAIUW010000009">
    <property type="protein sequence ID" value="KAF7816645.1"/>
    <property type="molecule type" value="Genomic_DNA"/>
</dbReference>
<protein>
    <submittedName>
        <fullName evidence="1">Uncharacterized protein</fullName>
    </submittedName>
</protein>
<accession>A0A834T7S0</accession>
<evidence type="ECO:0000313" key="1">
    <source>
        <dbReference type="EMBL" id="KAF7816645.1"/>
    </source>
</evidence>
<evidence type="ECO:0000313" key="2">
    <source>
        <dbReference type="Proteomes" id="UP000634136"/>
    </source>
</evidence>
<dbReference type="Proteomes" id="UP000634136">
    <property type="component" value="Unassembled WGS sequence"/>
</dbReference>
<keyword evidence="2" id="KW-1185">Reference proteome</keyword>
<sequence length="42" mass="4990">MRREEREKGKERKGERRLTVLCAVSFKEDPSISLLCLRLRLS</sequence>
<dbReference type="AlphaFoldDB" id="A0A834T7S0"/>
<reference evidence="1" key="1">
    <citation type="submission" date="2020-09" db="EMBL/GenBank/DDBJ databases">
        <title>Genome-Enabled Discovery of Anthraquinone Biosynthesis in Senna tora.</title>
        <authorList>
            <person name="Kang S.-H."/>
            <person name="Pandey R.P."/>
            <person name="Lee C.-M."/>
            <person name="Sim J.-S."/>
            <person name="Jeong J.-T."/>
            <person name="Choi B.-S."/>
            <person name="Jung M."/>
            <person name="Ginzburg D."/>
            <person name="Zhao K."/>
            <person name="Won S.Y."/>
            <person name="Oh T.-J."/>
            <person name="Yu Y."/>
            <person name="Kim N.-H."/>
            <person name="Lee O.R."/>
            <person name="Lee T.-H."/>
            <person name="Bashyal P."/>
            <person name="Kim T.-S."/>
            <person name="Lee W.-H."/>
            <person name="Kawkins C."/>
            <person name="Kim C.-K."/>
            <person name="Kim J.S."/>
            <person name="Ahn B.O."/>
            <person name="Rhee S.Y."/>
            <person name="Sohng J.K."/>
        </authorList>
    </citation>
    <scope>NUCLEOTIDE SEQUENCE</scope>
    <source>
        <tissue evidence="1">Leaf</tissue>
    </source>
</reference>